<dbReference type="RefSeq" id="WP_012956377.1">
    <property type="nucleotide sequence ID" value="NC_013790.1"/>
</dbReference>
<dbReference type="InterPro" id="IPR011009">
    <property type="entry name" value="Kinase-like_dom_sf"/>
</dbReference>
<comment type="similarity">
    <text evidence="1">Belongs to the protein kinase superfamily. ADCK protein kinase family.</text>
</comment>
<feature type="transmembrane region" description="Helical" evidence="2">
    <location>
        <begin position="510"/>
        <end position="536"/>
    </location>
</feature>
<keyword evidence="2" id="KW-0472">Membrane</keyword>
<dbReference type="PANTHER" id="PTHR10566">
    <property type="entry name" value="CHAPERONE-ACTIVITY OF BC1 COMPLEX CABC1 -RELATED"/>
    <property type="match status" value="1"/>
</dbReference>
<accession>D3E4N4</accession>
<dbReference type="EC" id="1.14.13.-" evidence="4"/>
<dbReference type="eggNOG" id="arCOG01189">
    <property type="taxonomic scope" value="Archaea"/>
</dbReference>
<keyword evidence="5" id="KW-1185">Reference proteome</keyword>
<dbReference type="HOGENOM" id="CLU_006533_0_2_2"/>
<dbReference type="SUPFAM" id="SSF56112">
    <property type="entry name" value="Protein kinase-like (PK-like)"/>
    <property type="match status" value="1"/>
</dbReference>
<dbReference type="InterPro" id="IPR004147">
    <property type="entry name" value="ABC1_dom"/>
</dbReference>
<proteinExistence type="inferred from homology"/>
<dbReference type="KEGG" id="mru:mru_1578"/>
<dbReference type="EMBL" id="CP001719">
    <property type="protein sequence ID" value="ADC47428.1"/>
    <property type="molecule type" value="Genomic_DNA"/>
</dbReference>
<name>D3E4N4_METRM</name>
<keyword evidence="4" id="KW-0560">Oxidoreductase</keyword>
<dbReference type="GeneID" id="8771237"/>
<dbReference type="CDD" id="cd05121">
    <property type="entry name" value="ABC1_ADCK3-like"/>
    <property type="match status" value="1"/>
</dbReference>
<keyword evidence="2" id="KW-1133">Transmembrane helix</keyword>
<feature type="transmembrane region" description="Helical" evidence="2">
    <location>
        <begin position="485"/>
        <end position="504"/>
    </location>
</feature>
<sequence length="539" mass="61782">MQRKTLSRFDEIVKILRKYDMDKVLGQTTRNRISPFRSGSENKELLKEDFPERLRLTLQELGTTFIKFGQLLSTRPDLVGERISEELSQLHDDNPPIDFEEIKVIIEEDLGGNLKDFFTEFSDTALATASIAQVHEAKLHSGERVAVKVQKTNVQEIVETDLNIMKFLANESDRFNTTFKHLNLPAVVKEFDRSIHKEMDFDNELMNIRHLRDNFIHNDKIIVPTIYPDYSSERVLTMEYVDGVKLSEVIAGDDPKYNKILIADRMVRAYFKQIFLDGFFHADPHPGNIFITDDNSICFIDFGMMGVLDENFRQDLAELMICFSNRDIDGLINQLIYMNILNVKTDISILKGDLNDLFAKYYGVELSRFNGVIEDLLFLMQKYDVMLPNEFVLMARGLSMVENIGLSLDPDIDIVEIIKPFARKLMIQKYNPKKMVHNARNTFFTVEHMLRALPSLVSKTFYKVDEGELTINIEVKQISEITNQISLAIIIAALVIGSSLAMMVEAGPKLFGLPLLGFVGFTISLALGVFTVVRYFMDF</sequence>
<reference evidence="4 5" key="1">
    <citation type="journal article" date="2010" name="PLoS ONE">
        <title>The genome sequence of the rumen methanogen Methanobrevibacter ruminantium reveals new possibilities for controlling ruminant methane emissions.</title>
        <authorList>
            <person name="Leahy S.C."/>
            <person name="Kelly W.J."/>
            <person name="Altermann E."/>
            <person name="Ronimus R.S."/>
            <person name="Yeoman C.J."/>
            <person name="Pacheco D.M."/>
            <person name="Li D."/>
            <person name="Kong Z."/>
            <person name="McTavish S."/>
            <person name="Sang C."/>
            <person name="Lambie S.C."/>
            <person name="Janssen P.H."/>
            <person name="Dey D."/>
            <person name="Attwood G.T."/>
        </authorList>
    </citation>
    <scope>NUCLEOTIDE SEQUENCE [LARGE SCALE GENOMIC DNA]</scope>
    <source>
        <strain evidence="5">ATCC 35063 / DSM 1093 / JCM 13430 / OCM 146 / M1</strain>
    </source>
</reference>
<dbReference type="Proteomes" id="UP000008680">
    <property type="component" value="Chromosome"/>
</dbReference>
<dbReference type="AlphaFoldDB" id="D3E4N4"/>
<dbReference type="GO" id="GO:0016491">
    <property type="term" value="F:oxidoreductase activity"/>
    <property type="evidence" value="ECO:0007669"/>
    <property type="project" value="UniProtKB-KW"/>
</dbReference>
<dbReference type="OrthoDB" id="8087at2157"/>
<keyword evidence="2" id="KW-0812">Transmembrane</keyword>
<evidence type="ECO:0000313" key="4">
    <source>
        <dbReference type="EMBL" id="ADC47428.1"/>
    </source>
</evidence>
<dbReference type="PATRIC" id="fig|634498.28.peg.1580"/>
<evidence type="ECO:0000256" key="2">
    <source>
        <dbReference type="SAM" id="Phobius"/>
    </source>
</evidence>
<gene>
    <name evidence="4" type="primary">ubiB3</name>
    <name evidence="4" type="ordered locus">mru_1578</name>
</gene>
<dbReference type="STRING" id="634498.mru_1578"/>
<dbReference type="PANTHER" id="PTHR10566:SF113">
    <property type="entry name" value="PROTEIN ACTIVITY OF BC1 COMPLEX KINASE 7, CHLOROPLASTIC"/>
    <property type="match status" value="1"/>
</dbReference>
<evidence type="ECO:0000313" key="5">
    <source>
        <dbReference type="Proteomes" id="UP000008680"/>
    </source>
</evidence>
<dbReference type="InterPro" id="IPR050154">
    <property type="entry name" value="UbiB_kinase"/>
</dbReference>
<protein>
    <submittedName>
        <fullName evidence="4">2-polyprenylphenol 6-hydroxylase UbiB3</fullName>
        <ecNumber evidence="4">1.14.13.-</ecNumber>
    </submittedName>
</protein>
<dbReference type="Gene3D" id="1.10.510.10">
    <property type="entry name" value="Transferase(Phosphotransferase) domain 1"/>
    <property type="match status" value="1"/>
</dbReference>
<evidence type="ECO:0000256" key="1">
    <source>
        <dbReference type="ARBA" id="ARBA00009670"/>
    </source>
</evidence>
<feature type="domain" description="ABC1 atypical kinase-like" evidence="3">
    <location>
        <begin position="89"/>
        <end position="333"/>
    </location>
</feature>
<evidence type="ECO:0000259" key="3">
    <source>
        <dbReference type="Pfam" id="PF03109"/>
    </source>
</evidence>
<organism evidence="4 5">
    <name type="scientific">Methanobrevibacter ruminantium (strain ATCC 35063 / DSM 1093 / JCM 13430 / OCM 146 / M1)</name>
    <name type="common">Methanobacterium ruminantium</name>
    <dbReference type="NCBI Taxonomy" id="634498"/>
    <lineage>
        <taxon>Archaea</taxon>
        <taxon>Methanobacteriati</taxon>
        <taxon>Methanobacteriota</taxon>
        <taxon>Methanomada group</taxon>
        <taxon>Methanobacteria</taxon>
        <taxon>Methanobacteriales</taxon>
        <taxon>Methanobacteriaceae</taxon>
        <taxon>Methanobrevibacter</taxon>
    </lineage>
</organism>
<dbReference type="Pfam" id="PF03109">
    <property type="entry name" value="ABC1"/>
    <property type="match status" value="1"/>
</dbReference>